<dbReference type="Pfam" id="PF05437">
    <property type="entry name" value="AzlD"/>
    <property type="match status" value="1"/>
</dbReference>
<reference evidence="2 3" key="1">
    <citation type="submission" date="2019-10" db="EMBL/GenBank/DDBJ databases">
        <title>Pseudopuniceibacterium sp. HQ09 islated from Antarctica.</title>
        <authorList>
            <person name="Liao L."/>
            <person name="Su S."/>
            <person name="Chen B."/>
            <person name="Yu Y."/>
        </authorList>
    </citation>
    <scope>NUCLEOTIDE SEQUENCE [LARGE SCALE GENOMIC DNA]</scope>
    <source>
        <strain evidence="2 3">HQ09</strain>
    </source>
</reference>
<protein>
    <submittedName>
        <fullName evidence="2">AzlD domain-containing protein</fullName>
    </submittedName>
</protein>
<feature type="transmembrane region" description="Helical" evidence="1">
    <location>
        <begin position="79"/>
        <end position="112"/>
    </location>
</feature>
<dbReference type="RefSeq" id="WP_193081317.1">
    <property type="nucleotide sequence ID" value="NZ_CP045201.1"/>
</dbReference>
<name>A0A7L9WRA6_9RHOB</name>
<keyword evidence="1" id="KW-0812">Transmembrane</keyword>
<evidence type="ECO:0000313" key="2">
    <source>
        <dbReference type="EMBL" id="QOL82925.1"/>
    </source>
</evidence>
<organism evidence="2 3">
    <name type="scientific">Pseudooceanicola spongiae</name>
    <dbReference type="NCBI Taxonomy" id="2613965"/>
    <lineage>
        <taxon>Bacteria</taxon>
        <taxon>Pseudomonadati</taxon>
        <taxon>Pseudomonadota</taxon>
        <taxon>Alphaproteobacteria</taxon>
        <taxon>Rhodobacterales</taxon>
        <taxon>Paracoccaceae</taxon>
        <taxon>Pseudooceanicola</taxon>
    </lineage>
</organism>
<evidence type="ECO:0000256" key="1">
    <source>
        <dbReference type="SAM" id="Phobius"/>
    </source>
</evidence>
<sequence length="113" mass="12078">METAGAINRGDLWLVIIGLGLGSFALRFVFIGLIGNRPMPEWVLRHLRYTAVAILPAIVAPLVAWPAATGGHLDPARFIAAMVTLIAGIYLRNTLVAILGGAATLYLMLWLVG</sequence>
<keyword evidence="3" id="KW-1185">Reference proteome</keyword>
<dbReference type="InterPro" id="IPR008407">
    <property type="entry name" value="Brnchd-chn_aa_trnsp_AzlD"/>
</dbReference>
<proteinExistence type="predicted"/>
<accession>A0A7L9WRA6</accession>
<keyword evidence="1" id="KW-0472">Membrane</keyword>
<gene>
    <name evidence="2" type="ORF">F3W81_20070</name>
</gene>
<dbReference type="EMBL" id="CP045201">
    <property type="protein sequence ID" value="QOL82925.1"/>
    <property type="molecule type" value="Genomic_DNA"/>
</dbReference>
<keyword evidence="1" id="KW-1133">Transmembrane helix</keyword>
<dbReference type="AlphaFoldDB" id="A0A7L9WRA6"/>
<feature type="transmembrane region" description="Helical" evidence="1">
    <location>
        <begin position="47"/>
        <end position="67"/>
    </location>
</feature>
<evidence type="ECO:0000313" key="3">
    <source>
        <dbReference type="Proteomes" id="UP000594118"/>
    </source>
</evidence>
<dbReference type="KEGG" id="pshq:F3W81_20070"/>
<feature type="transmembrane region" description="Helical" evidence="1">
    <location>
        <begin position="12"/>
        <end position="35"/>
    </location>
</feature>
<dbReference type="Proteomes" id="UP000594118">
    <property type="component" value="Chromosome"/>
</dbReference>